<evidence type="ECO:0000313" key="2">
    <source>
        <dbReference type="EMBL" id="EAR61978.1"/>
    </source>
</evidence>
<dbReference type="Proteomes" id="UP000002171">
    <property type="component" value="Unassembled WGS sequence"/>
</dbReference>
<accession>A0A7U8GT58</accession>
<reference evidence="2 3" key="1">
    <citation type="submission" date="2006-02" db="EMBL/GenBank/DDBJ databases">
        <authorList>
            <person name="Pinhassi J."/>
            <person name="Pedros-Alio C."/>
            <person name="Ferriera S."/>
            <person name="Johnson J."/>
            <person name="Kravitz S."/>
            <person name="Halpern A."/>
            <person name="Remington K."/>
            <person name="Beeson K."/>
            <person name="Tran B."/>
            <person name="Rogers Y.-H."/>
            <person name="Friedman R."/>
            <person name="Venter J.C."/>
        </authorList>
    </citation>
    <scope>NUCLEOTIDE SEQUENCE [LARGE SCALE GENOMIC DNA]</scope>
    <source>
        <strain evidence="2 3">MED92</strain>
    </source>
</reference>
<proteinExistence type="predicted"/>
<name>A0A7U8GT58_NEPCE</name>
<organism evidence="2 3">
    <name type="scientific">Neptuniibacter caesariensis</name>
    <dbReference type="NCBI Taxonomy" id="207954"/>
    <lineage>
        <taxon>Bacteria</taxon>
        <taxon>Pseudomonadati</taxon>
        <taxon>Pseudomonadota</taxon>
        <taxon>Gammaproteobacteria</taxon>
        <taxon>Oceanospirillales</taxon>
        <taxon>Oceanospirillaceae</taxon>
        <taxon>Neptuniibacter</taxon>
    </lineage>
</organism>
<evidence type="ECO:0000256" key="1">
    <source>
        <dbReference type="SAM" id="MobiDB-lite"/>
    </source>
</evidence>
<sequence length="42" mass="4678">MVQIFDLESLLKGFFESEKKSGRNYPTKPLLGDGTNEKEAGC</sequence>
<keyword evidence="3" id="KW-1185">Reference proteome</keyword>
<gene>
    <name evidence="2" type="ORF">MED92_03483</name>
</gene>
<dbReference type="AlphaFoldDB" id="A0A7U8GT58"/>
<feature type="region of interest" description="Disordered" evidence="1">
    <location>
        <begin position="19"/>
        <end position="42"/>
    </location>
</feature>
<dbReference type="EMBL" id="AAOW01000005">
    <property type="protein sequence ID" value="EAR61978.1"/>
    <property type="molecule type" value="Genomic_DNA"/>
</dbReference>
<protein>
    <submittedName>
        <fullName evidence="2">Uncharacterized protein</fullName>
    </submittedName>
</protein>
<evidence type="ECO:0000313" key="3">
    <source>
        <dbReference type="Proteomes" id="UP000002171"/>
    </source>
</evidence>
<comment type="caution">
    <text evidence="2">The sequence shown here is derived from an EMBL/GenBank/DDBJ whole genome shotgun (WGS) entry which is preliminary data.</text>
</comment>